<proteinExistence type="predicted"/>
<dbReference type="GeneID" id="65131859"/>
<dbReference type="KEGG" id="vg:65131859"/>
<dbReference type="RefSeq" id="YP_010113424.1">
    <property type="nucleotide sequence ID" value="NC_055902.1"/>
</dbReference>
<accession>A0A7M1RUG7</accession>
<organism evidence="1 2">
    <name type="scientific">uncultured phage cr131_1</name>
    <dbReference type="NCBI Taxonomy" id="2772093"/>
    <lineage>
        <taxon>Viruses</taxon>
        <taxon>Duplodnaviria</taxon>
        <taxon>Heunggongvirae</taxon>
        <taxon>Uroviricota</taxon>
        <taxon>Caudoviricetes</taxon>
        <taxon>Crassvirales</taxon>
        <taxon>Suoliviridae</taxon>
        <taxon>Oafivirinae</taxon>
        <taxon>Cacepaovirus</taxon>
        <taxon>Cacepaovirus simiae</taxon>
    </lineage>
</organism>
<evidence type="ECO:0000313" key="1">
    <source>
        <dbReference type="EMBL" id="QOR57784.1"/>
    </source>
</evidence>
<dbReference type="Proteomes" id="UP000594129">
    <property type="component" value="Segment"/>
</dbReference>
<protein>
    <submittedName>
        <fullName evidence="1">Uncharacterized protein</fullName>
    </submittedName>
</protein>
<reference evidence="1 2" key="1">
    <citation type="submission" date="2020-07" db="EMBL/GenBank/DDBJ databases">
        <title>Taxonomic proposal: Crassvirales, a new order of highly abundant and diverse bacterial viruses.</title>
        <authorList>
            <person name="Shkoporov A.N."/>
            <person name="Stockdale S.R."/>
            <person name="Guerin E."/>
            <person name="Ross R.P."/>
            <person name="Hill C."/>
        </authorList>
    </citation>
    <scope>NUCLEOTIDE SEQUENCE [LARGE SCALE GENOMIC DNA]</scope>
</reference>
<name>A0A7M1RUG7_9CAUD</name>
<sequence>MKRKHQFHRENCANTIRETFKDMFDRTIVLAGKHAFEWSIMVCDHGVVTRVTFSCREDARKEYERLKRLK</sequence>
<evidence type="ECO:0000313" key="2">
    <source>
        <dbReference type="Proteomes" id="UP000594129"/>
    </source>
</evidence>
<keyword evidence="2" id="KW-1185">Reference proteome</keyword>
<dbReference type="EMBL" id="MT774409">
    <property type="protein sequence ID" value="QOR57784.1"/>
    <property type="molecule type" value="Genomic_DNA"/>
</dbReference>